<proteinExistence type="predicted"/>
<dbReference type="RefSeq" id="XP_003879203.1">
    <property type="nucleotide sequence ID" value="XM_003879154.1"/>
</dbReference>
<evidence type="ECO:0000256" key="8">
    <source>
        <dbReference type="SAM" id="MobiDB-lite"/>
    </source>
</evidence>
<dbReference type="EMBL" id="FR799587">
    <property type="protein sequence ID" value="CBZ30758.1"/>
    <property type="molecule type" value="Genomic_DNA"/>
</dbReference>
<dbReference type="NCBIfam" id="TIGR01494">
    <property type="entry name" value="ATPase_P-type"/>
    <property type="match status" value="3"/>
</dbReference>
<dbReference type="GO" id="GO:0016020">
    <property type="term" value="C:membrane"/>
    <property type="evidence" value="ECO:0007669"/>
    <property type="project" value="UniProtKB-SubCell"/>
</dbReference>
<dbReference type="OrthoDB" id="116380at2759"/>
<keyword evidence="3" id="KW-0547">Nucleotide-binding</keyword>
<dbReference type="InterPro" id="IPR023214">
    <property type="entry name" value="HAD_sf"/>
</dbReference>
<feature type="domain" description="Cation-transporting P-type ATPase N-terminal" evidence="10">
    <location>
        <begin position="199"/>
        <end position="274"/>
    </location>
</feature>
<dbReference type="SUPFAM" id="SSF81665">
    <property type="entry name" value="Calcium ATPase, transmembrane domain M"/>
    <property type="match status" value="1"/>
</dbReference>
<sequence length="1225" mass="133838">MSGNNRNGDHRHPYNTFTATQGRAPHSDDDSHAYTPQATSRAHQDPNANPPLSTARLSDASVPPTAATNNGSSSAPHVRATHSSLNNAAVAASNSNPAPGPVTVSGQPSNGVKLAGVEIEMTKRSTFLSADLVAKGLEELDDSEHLPVFSGEKSNGRVLGDGTEQGTEVAVGAKEHHAMNFGDEQGDEPTPEAYDARDKFWALALENVFNLVQLEDPLAGIDAADAPHHAKELGDNVIPIKGGPSWIIILASQFKNAITIVLLIVIIISGVFKDWAEFGVVLFILFFNALLGFYQEYGAERSLASLKQMTAGVAKVIRNGIPEIIFIDEVVVGDVIVLEQGASVPADCRIFESNGLEVDEALLTGEALPVVKHGNVIRDPENRLALGDRKNMVYRSTQVTQGRGKAVVVAGGLNTEMGKLAKRLSDSKSSGKTALMRKLDYMMYFLFFCCAIAALIVFAANKMRYTPATLSYATAVAIAILPESLCAVITVAMTFSVKRMAQQKCIVRKLPVLEVLGNVTDICSDKTGTLTENKMVVKKAVIGIDDVYSVGGAPYDTHGDFFPAMRNGQEQQPVSMTHQQEVRYIYQFLKCAALCSTTVLHVSEEDMDSLAGNGNPTEIAIQVMTWKAGLNRDKLEEEGWECITEYSFDSKIKRMSTAWENKAKCELYLCTKGAPERVIELCTYKISEDGKLVSLTQQDREQVDQHIHDLAAQGLRTICFAYREDATKIFPIPADEPFIDAYDRDQVECDLVFLGIVGIYDPPRPESRPSVVACQHAGICVRMLTGDHTSTAGSIASMLNIIRRRDLGDPVKLQAGPDFDKVDPETIDGWADLPVVVGRCSPESKVKMIESLHRRKKVVAMTGDGFNDSPSIKIADIGCAMGSGVDVTKGVADLVITDDNFATIVKAVAEGRRISQCIRKFVVHLLSSNVAEVIALICGLPISHGGESVFILSPIEILWLNMFTSAPPATGLSLDRATDDILQVPPNTQGFFTIELIADTVVYGFWLGAITLCGFAVVLYGFKSGPEGTDCNRHNGVGCDNIWTARSTAFGILYFGLLIHSYTVRHPRVSIFRMRWLDNKWIFGSCVLGSVLFVPIVYINAIAHGLFVHSSITWEWGVIAVGVMTFLAACETYKVIKNLIFPIRKVLVEVDEEEAEDVEEQRQREYNTFTRTMPDDRDVERIANENLRMSFASIAGSVATANTGSFRMPAQLQKKKRTGFFRKRE</sequence>
<dbReference type="SFLD" id="SFLDS00003">
    <property type="entry name" value="Haloacid_Dehalogenase"/>
    <property type="match status" value="1"/>
</dbReference>
<dbReference type="VEuPathDB" id="TriTrypDB:LmxM.34.2080"/>
<dbReference type="Proteomes" id="UP000007259">
    <property type="component" value="Chromosome 34"/>
</dbReference>
<keyword evidence="6 9" id="KW-1133">Transmembrane helix</keyword>
<feature type="region of interest" description="Disordered" evidence="8">
    <location>
        <begin position="1"/>
        <end position="80"/>
    </location>
</feature>
<dbReference type="KEGG" id="lmi:LMXM_34_2080"/>
<dbReference type="GO" id="GO:0005524">
    <property type="term" value="F:ATP binding"/>
    <property type="evidence" value="ECO:0007669"/>
    <property type="project" value="UniProtKB-KW"/>
</dbReference>
<dbReference type="Gene3D" id="1.20.1110.10">
    <property type="entry name" value="Calcium-transporting ATPase, transmembrane domain"/>
    <property type="match status" value="1"/>
</dbReference>
<dbReference type="InterPro" id="IPR023299">
    <property type="entry name" value="ATPase_P-typ_cyto_dom_N"/>
</dbReference>
<dbReference type="PhylomeDB" id="E9B686"/>
<keyword evidence="2 9" id="KW-0812">Transmembrane</keyword>
<evidence type="ECO:0000256" key="7">
    <source>
        <dbReference type="ARBA" id="ARBA00023136"/>
    </source>
</evidence>
<dbReference type="Pfam" id="PF00689">
    <property type="entry name" value="Cation_ATPase_C"/>
    <property type="match status" value="1"/>
</dbReference>
<dbReference type="InterPro" id="IPR008250">
    <property type="entry name" value="ATPase_P-typ_transduc_dom_A_sf"/>
</dbReference>
<dbReference type="SUPFAM" id="SSF56784">
    <property type="entry name" value="HAD-like"/>
    <property type="match status" value="1"/>
</dbReference>
<dbReference type="Gene3D" id="3.40.1110.10">
    <property type="entry name" value="Calcium-transporting ATPase, cytoplasmic domain N"/>
    <property type="match status" value="1"/>
</dbReference>
<evidence type="ECO:0000256" key="1">
    <source>
        <dbReference type="ARBA" id="ARBA00004141"/>
    </source>
</evidence>
<dbReference type="Gene3D" id="2.70.150.10">
    <property type="entry name" value="Calcium-transporting ATPase, cytoplasmic transduction domain A"/>
    <property type="match status" value="1"/>
</dbReference>
<dbReference type="PROSITE" id="PS00154">
    <property type="entry name" value="ATPASE_E1_E2"/>
    <property type="match status" value="1"/>
</dbReference>
<dbReference type="EC" id="3.6.3.-" evidence="11"/>
<dbReference type="InterPro" id="IPR044492">
    <property type="entry name" value="P_typ_ATPase_HD_dom"/>
</dbReference>
<feature type="transmembrane region" description="Helical" evidence="9">
    <location>
        <begin position="278"/>
        <end position="297"/>
    </location>
</feature>
<dbReference type="Pfam" id="PF13246">
    <property type="entry name" value="Cation_ATPase"/>
    <property type="match status" value="1"/>
</dbReference>
<keyword evidence="7 9" id="KW-0472">Membrane</keyword>
<dbReference type="FunFam" id="3.40.1110.10:FF:000123">
    <property type="entry name" value="Calcium motive P-type ATPase, putative"/>
    <property type="match status" value="1"/>
</dbReference>
<dbReference type="Pfam" id="PF00122">
    <property type="entry name" value="E1-E2_ATPase"/>
    <property type="match status" value="1"/>
</dbReference>
<keyword evidence="12" id="KW-1185">Reference proteome</keyword>
<dbReference type="InterPro" id="IPR018303">
    <property type="entry name" value="ATPase_P-typ_P_site"/>
</dbReference>
<evidence type="ECO:0000313" key="11">
    <source>
        <dbReference type="EMBL" id="CBZ30758.1"/>
    </source>
</evidence>
<feature type="compositionally biased region" description="Polar residues" evidence="8">
    <location>
        <begin position="66"/>
        <end position="75"/>
    </location>
</feature>
<dbReference type="AlphaFoldDB" id="E9B686"/>
<dbReference type="InterPro" id="IPR004014">
    <property type="entry name" value="ATPase_P-typ_cation-transptr_N"/>
</dbReference>
<reference evidence="11 12" key="1">
    <citation type="journal article" date="2011" name="Genome Res.">
        <title>Chromosome and gene copy number variation allow major structural change between species and strains of Leishmania.</title>
        <authorList>
            <person name="Rogers M.B."/>
            <person name="Hilley J.D."/>
            <person name="Dickens N.J."/>
            <person name="Wilkes J."/>
            <person name="Bates P.A."/>
            <person name="Depledge D.P."/>
            <person name="Harris D."/>
            <person name="Her Y."/>
            <person name="Herzyk P."/>
            <person name="Imamura H."/>
            <person name="Otto T.D."/>
            <person name="Sanders M."/>
            <person name="Seeger K."/>
            <person name="Dujardin J.C."/>
            <person name="Berriman M."/>
            <person name="Smith D.F."/>
            <person name="Hertz-Fowler C."/>
            <person name="Mottram J.C."/>
        </authorList>
    </citation>
    <scope>NUCLEOTIDE SEQUENCE [LARGE SCALE GENOMIC DNA]</scope>
    <source>
        <strain evidence="11 12">MHOM/GT/2001/U1103</strain>
    </source>
</reference>
<feature type="region of interest" description="Disordered" evidence="8">
    <location>
        <begin position="90"/>
        <end position="109"/>
    </location>
</feature>
<dbReference type="PRINTS" id="PR00119">
    <property type="entry name" value="CATATPASE"/>
</dbReference>
<feature type="transmembrane region" description="Helical" evidence="9">
    <location>
        <begin position="1042"/>
        <end position="1060"/>
    </location>
</feature>
<dbReference type="InterPro" id="IPR059000">
    <property type="entry name" value="ATPase_P-type_domA"/>
</dbReference>
<protein>
    <submittedName>
        <fullName evidence="11">Calcium motive p-type ATPase</fullName>
        <ecNumber evidence="11">3.6.3.-</ecNumber>
    </submittedName>
</protein>
<feature type="transmembrane region" description="Helical" evidence="9">
    <location>
        <begin position="472"/>
        <end position="495"/>
    </location>
</feature>
<name>E9B686_LEIMU</name>
<keyword evidence="5" id="KW-1278">Translocase</keyword>
<evidence type="ECO:0000259" key="10">
    <source>
        <dbReference type="SMART" id="SM00831"/>
    </source>
</evidence>
<dbReference type="SMART" id="SM00831">
    <property type="entry name" value="Cation_ATPase_N"/>
    <property type="match status" value="1"/>
</dbReference>
<dbReference type="Pfam" id="PF00690">
    <property type="entry name" value="Cation_ATPase_N"/>
    <property type="match status" value="1"/>
</dbReference>
<dbReference type="InterPro" id="IPR036412">
    <property type="entry name" value="HAD-like_sf"/>
</dbReference>
<evidence type="ECO:0000256" key="9">
    <source>
        <dbReference type="SAM" id="Phobius"/>
    </source>
</evidence>
<dbReference type="PANTHER" id="PTHR42861">
    <property type="entry name" value="CALCIUM-TRANSPORTING ATPASE"/>
    <property type="match status" value="1"/>
</dbReference>
<feature type="transmembrane region" description="Helical" evidence="9">
    <location>
        <begin position="1116"/>
        <end position="1136"/>
    </location>
</feature>
<dbReference type="SUPFAM" id="SSF81653">
    <property type="entry name" value="Calcium ATPase, transduction domain A"/>
    <property type="match status" value="1"/>
</dbReference>
<dbReference type="GO" id="GO:0016887">
    <property type="term" value="F:ATP hydrolysis activity"/>
    <property type="evidence" value="ECO:0007669"/>
    <property type="project" value="InterPro"/>
</dbReference>
<dbReference type="InterPro" id="IPR023298">
    <property type="entry name" value="ATPase_P-typ_TM_dom_sf"/>
</dbReference>
<dbReference type="InterPro" id="IPR001757">
    <property type="entry name" value="P_typ_ATPase"/>
</dbReference>
<evidence type="ECO:0000256" key="6">
    <source>
        <dbReference type="ARBA" id="ARBA00022989"/>
    </source>
</evidence>
<dbReference type="OMA" id="FGIDDYI"/>
<keyword evidence="4" id="KW-0067">ATP-binding</keyword>
<dbReference type="SUPFAM" id="SSF81660">
    <property type="entry name" value="Metal cation-transporting ATPase, ATP-binding domain N"/>
    <property type="match status" value="1"/>
</dbReference>
<dbReference type="SFLD" id="SFLDF00027">
    <property type="entry name" value="p-type_atpase"/>
    <property type="match status" value="1"/>
</dbReference>
<accession>E9B686</accession>
<feature type="transmembrane region" description="Helical" evidence="9">
    <location>
        <begin position="1001"/>
        <end position="1022"/>
    </location>
</feature>
<feature type="compositionally biased region" description="Polar residues" evidence="8">
    <location>
        <begin position="34"/>
        <end position="56"/>
    </location>
</feature>
<keyword evidence="11" id="KW-0378">Hydrolase</keyword>
<dbReference type="Pfam" id="PF08282">
    <property type="entry name" value="Hydrolase_3"/>
    <property type="match status" value="1"/>
</dbReference>
<evidence type="ECO:0000256" key="2">
    <source>
        <dbReference type="ARBA" id="ARBA00022692"/>
    </source>
</evidence>
<dbReference type="InterPro" id="IPR006068">
    <property type="entry name" value="ATPase_P-typ_cation-transptr_C"/>
</dbReference>
<evidence type="ECO:0000313" key="12">
    <source>
        <dbReference type="Proteomes" id="UP000007259"/>
    </source>
</evidence>
<dbReference type="SFLD" id="SFLDG00002">
    <property type="entry name" value="C1.7:_P-type_atpase_like"/>
    <property type="match status" value="1"/>
</dbReference>
<gene>
    <name evidence="11" type="ORF">LMXM_34_2080</name>
</gene>
<feature type="transmembrane region" description="Helical" evidence="9">
    <location>
        <begin position="254"/>
        <end position="272"/>
    </location>
</feature>
<comment type="subcellular location">
    <subcellularLocation>
        <location evidence="1">Membrane</location>
        <topology evidence="1">Multi-pass membrane protein</topology>
    </subcellularLocation>
</comment>
<evidence type="ECO:0000256" key="4">
    <source>
        <dbReference type="ARBA" id="ARBA00022840"/>
    </source>
</evidence>
<dbReference type="Gene3D" id="3.40.50.1000">
    <property type="entry name" value="HAD superfamily/HAD-like"/>
    <property type="match status" value="1"/>
</dbReference>
<evidence type="ECO:0000256" key="5">
    <source>
        <dbReference type="ARBA" id="ARBA00022967"/>
    </source>
</evidence>
<organism evidence="11 12">
    <name type="scientific">Leishmania mexicana (strain MHOM/GT/2001/U1103)</name>
    <dbReference type="NCBI Taxonomy" id="929439"/>
    <lineage>
        <taxon>Eukaryota</taxon>
        <taxon>Discoba</taxon>
        <taxon>Euglenozoa</taxon>
        <taxon>Kinetoplastea</taxon>
        <taxon>Metakinetoplastina</taxon>
        <taxon>Trypanosomatida</taxon>
        <taxon>Trypanosomatidae</taxon>
        <taxon>Leishmaniinae</taxon>
        <taxon>Leishmania</taxon>
    </lineage>
</organism>
<feature type="transmembrane region" description="Helical" evidence="9">
    <location>
        <begin position="441"/>
        <end position="460"/>
    </location>
</feature>
<evidence type="ECO:0000256" key="3">
    <source>
        <dbReference type="ARBA" id="ARBA00022741"/>
    </source>
</evidence>
<dbReference type="GeneID" id="13450921"/>
<feature type="transmembrane region" description="Helical" evidence="9">
    <location>
        <begin position="1081"/>
        <end position="1104"/>
    </location>
</feature>